<gene>
    <name evidence="2" type="ORF">scyTo_0017489</name>
</gene>
<evidence type="ECO:0000256" key="1">
    <source>
        <dbReference type="SAM" id="Phobius"/>
    </source>
</evidence>
<comment type="caution">
    <text evidence="2">The sequence shown here is derived from an EMBL/GenBank/DDBJ whole genome shotgun (WGS) entry which is preliminary data.</text>
</comment>
<dbReference type="PANTHER" id="PTHR43568:SF1">
    <property type="entry name" value="P PROTEIN"/>
    <property type="match status" value="1"/>
</dbReference>
<protein>
    <submittedName>
        <fullName evidence="2">Uncharacterized protein</fullName>
    </submittedName>
</protein>
<feature type="transmembrane region" description="Helical" evidence="1">
    <location>
        <begin position="66"/>
        <end position="86"/>
    </location>
</feature>
<evidence type="ECO:0000313" key="2">
    <source>
        <dbReference type="EMBL" id="GCB76621.1"/>
    </source>
</evidence>
<organism evidence="2 3">
    <name type="scientific">Scyliorhinus torazame</name>
    <name type="common">Cloudy catshark</name>
    <name type="synonym">Catulus torazame</name>
    <dbReference type="NCBI Taxonomy" id="75743"/>
    <lineage>
        <taxon>Eukaryota</taxon>
        <taxon>Metazoa</taxon>
        <taxon>Chordata</taxon>
        <taxon>Craniata</taxon>
        <taxon>Vertebrata</taxon>
        <taxon>Chondrichthyes</taxon>
        <taxon>Elasmobranchii</taxon>
        <taxon>Galeomorphii</taxon>
        <taxon>Galeoidea</taxon>
        <taxon>Carcharhiniformes</taxon>
        <taxon>Scyliorhinidae</taxon>
        <taxon>Scyliorhinus</taxon>
    </lineage>
</organism>
<dbReference type="OrthoDB" id="442352at2759"/>
<evidence type="ECO:0000313" key="3">
    <source>
        <dbReference type="Proteomes" id="UP000288216"/>
    </source>
</evidence>
<reference evidence="2 3" key="1">
    <citation type="journal article" date="2018" name="Nat. Ecol. Evol.">
        <title>Shark genomes provide insights into elasmobranch evolution and the origin of vertebrates.</title>
        <authorList>
            <person name="Hara Y"/>
            <person name="Yamaguchi K"/>
            <person name="Onimaru K"/>
            <person name="Kadota M"/>
            <person name="Koyanagi M"/>
            <person name="Keeley SD"/>
            <person name="Tatsumi K"/>
            <person name="Tanaka K"/>
            <person name="Motone F"/>
            <person name="Kageyama Y"/>
            <person name="Nozu R"/>
            <person name="Adachi N"/>
            <person name="Nishimura O"/>
            <person name="Nakagawa R"/>
            <person name="Tanegashima C"/>
            <person name="Kiyatake I"/>
            <person name="Matsumoto R"/>
            <person name="Murakumo K"/>
            <person name="Nishida K"/>
            <person name="Terakita A"/>
            <person name="Kuratani S"/>
            <person name="Sato K"/>
            <person name="Hyodo S Kuraku.S."/>
        </authorList>
    </citation>
    <scope>NUCLEOTIDE SEQUENCE [LARGE SCALE GENOMIC DNA]</scope>
</reference>
<name>A0A401PU19_SCYTO</name>
<proteinExistence type="predicted"/>
<sequence>RSYLTLHEVDPDESWESSLGELERRGRLGSEVGCLSASTSTEKCDILDSLHLNFTLSSKLRCVLRVLKISSLFIFVVVCSVLFSSYPDHGNPRQMIVVSPFEGTFLNLTNFGDNVLLKLEIAGPFAEDQIHRNTEEYINIQIEQVGGGGERRRRRQQLPFVHNWTIPLNPQRNQLLKTKTFEMTSSNEIGISIQAFLKNNEMVPLSIRHQYLYANVETQVAIASVILAGVYALIIFEWNMQLNGLSYIYDKVSLWYYTGSFPARTVCRTGYSYWRGELENRCFIHMDRCLCLHMCCPAV</sequence>
<dbReference type="PANTHER" id="PTHR43568">
    <property type="entry name" value="P PROTEIN"/>
    <property type="match status" value="1"/>
</dbReference>
<accession>A0A401PU19</accession>
<dbReference type="InterPro" id="IPR051475">
    <property type="entry name" value="Diverse_Ion_Transporter"/>
</dbReference>
<keyword evidence="1" id="KW-0472">Membrane</keyword>
<dbReference type="EMBL" id="BFAA01011407">
    <property type="protein sequence ID" value="GCB76621.1"/>
    <property type="molecule type" value="Genomic_DNA"/>
</dbReference>
<feature type="non-terminal residue" evidence="2">
    <location>
        <position position="1"/>
    </location>
</feature>
<feature type="transmembrane region" description="Helical" evidence="1">
    <location>
        <begin position="220"/>
        <end position="238"/>
    </location>
</feature>
<keyword evidence="1" id="KW-1133">Transmembrane helix</keyword>
<dbReference type="Proteomes" id="UP000288216">
    <property type="component" value="Unassembled WGS sequence"/>
</dbReference>
<keyword evidence="3" id="KW-1185">Reference proteome</keyword>
<dbReference type="GO" id="GO:0033162">
    <property type="term" value="C:melanosome membrane"/>
    <property type="evidence" value="ECO:0007669"/>
    <property type="project" value="TreeGrafter"/>
</dbReference>
<dbReference type="AlphaFoldDB" id="A0A401PU19"/>
<dbReference type="GO" id="GO:0042438">
    <property type="term" value="P:melanin biosynthetic process"/>
    <property type="evidence" value="ECO:0007669"/>
    <property type="project" value="TreeGrafter"/>
</dbReference>
<keyword evidence="1" id="KW-0812">Transmembrane</keyword>
<dbReference type="GO" id="GO:0030318">
    <property type="term" value="P:melanocyte differentiation"/>
    <property type="evidence" value="ECO:0007669"/>
    <property type="project" value="TreeGrafter"/>
</dbReference>
<dbReference type="STRING" id="75743.A0A401PU19"/>